<keyword evidence="10" id="KW-0029">Amino-acid transport</keyword>
<dbReference type="NCBIfam" id="TIGR01726">
    <property type="entry name" value="HEQRo_perm_3TM"/>
    <property type="match status" value="1"/>
</dbReference>
<dbReference type="GO" id="GO:0022857">
    <property type="term" value="F:transmembrane transporter activity"/>
    <property type="evidence" value="ECO:0007669"/>
    <property type="project" value="InterPro"/>
</dbReference>
<evidence type="ECO:0000256" key="7">
    <source>
        <dbReference type="ARBA" id="ARBA00022692"/>
    </source>
</evidence>
<dbReference type="InterPro" id="IPR003439">
    <property type="entry name" value="ABC_transporter-like_ATP-bd"/>
</dbReference>
<comment type="subcellular location">
    <subcellularLocation>
        <location evidence="2">Cell inner membrane</location>
        <topology evidence="2">Multi-pass membrane protein</topology>
    </subcellularLocation>
    <subcellularLocation>
        <location evidence="1">Cell inner membrane</location>
        <topology evidence="1">Peripheral membrane protein</topology>
    </subcellularLocation>
    <subcellularLocation>
        <location evidence="13">Cell membrane</location>
        <topology evidence="13">Multi-pass membrane protein</topology>
    </subcellularLocation>
</comment>
<dbReference type="GO" id="GO:0043190">
    <property type="term" value="C:ATP-binding cassette (ABC) transporter complex"/>
    <property type="evidence" value="ECO:0007669"/>
    <property type="project" value="InterPro"/>
</dbReference>
<evidence type="ECO:0000256" key="3">
    <source>
        <dbReference type="ARBA" id="ARBA00005417"/>
    </source>
</evidence>
<evidence type="ECO:0000256" key="1">
    <source>
        <dbReference type="ARBA" id="ARBA00004417"/>
    </source>
</evidence>
<dbReference type="PROSITE" id="PS50928">
    <property type="entry name" value="ABC_TM1"/>
    <property type="match status" value="1"/>
</dbReference>
<gene>
    <name evidence="16" type="ORF">SU60_10945</name>
</gene>
<evidence type="ECO:0000256" key="6">
    <source>
        <dbReference type="ARBA" id="ARBA00022475"/>
    </source>
</evidence>
<dbReference type="InterPro" id="IPR035906">
    <property type="entry name" value="MetI-like_sf"/>
</dbReference>
<comment type="caution">
    <text evidence="16">The sequence shown here is derived from an EMBL/GenBank/DDBJ whole genome shotgun (WGS) entry which is preliminary data.</text>
</comment>
<dbReference type="Pfam" id="PF00005">
    <property type="entry name" value="ABC_tran"/>
    <property type="match status" value="1"/>
</dbReference>
<keyword evidence="12 13" id="KW-0472">Membrane</keyword>
<dbReference type="InterPro" id="IPR000515">
    <property type="entry name" value="MetI-like"/>
</dbReference>
<evidence type="ECO:0000256" key="11">
    <source>
        <dbReference type="ARBA" id="ARBA00022989"/>
    </source>
</evidence>
<dbReference type="GO" id="GO:0006865">
    <property type="term" value="P:amino acid transport"/>
    <property type="evidence" value="ECO:0007669"/>
    <property type="project" value="UniProtKB-KW"/>
</dbReference>
<evidence type="ECO:0000259" key="14">
    <source>
        <dbReference type="PROSITE" id="PS50893"/>
    </source>
</evidence>
<evidence type="ECO:0000256" key="8">
    <source>
        <dbReference type="ARBA" id="ARBA00022741"/>
    </source>
</evidence>
<dbReference type="InterPro" id="IPR017871">
    <property type="entry name" value="ABC_transporter-like_CS"/>
</dbReference>
<dbReference type="OrthoDB" id="6049702at2"/>
<accession>A0A0C3I9G5</accession>
<dbReference type="Pfam" id="PF00528">
    <property type="entry name" value="BPD_transp_1"/>
    <property type="match status" value="1"/>
</dbReference>
<dbReference type="PANTHER" id="PTHR43166:SF9">
    <property type="entry name" value="GLUTAMATE_ASPARTATE IMPORT ATP-BINDING PROTEIN GLTL"/>
    <property type="match status" value="1"/>
</dbReference>
<dbReference type="PROSITE" id="PS00211">
    <property type="entry name" value="ABC_TRANSPORTER_1"/>
    <property type="match status" value="1"/>
</dbReference>
<evidence type="ECO:0000256" key="12">
    <source>
        <dbReference type="ARBA" id="ARBA00023136"/>
    </source>
</evidence>
<dbReference type="EMBL" id="JXOK01000037">
    <property type="protein sequence ID" value="KIN10982.1"/>
    <property type="molecule type" value="Genomic_DNA"/>
</dbReference>
<evidence type="ECO:0000313" key="16">
    <source>
        <dbReference type="EMBL" id="KIN10982.1"/>
    </source>
</evidence>
<dbReference type="CDD" id="cd03262">
    <property type="entry name" value="ABC_HisP_GlnQ"/>
    <property type="match status" value="1"/>
</dbReference>
<evidence type="ECO:0000256" key="9">
    <source>
        <dbReference type="ARBA" id="ARBA00022840"/>
    </source>
</evidence>
<dbReference type="InterPro" id="IPR050086">
    <property type="entry name" value="MetN_ABC_transporter-like"/>
</dbReference>
<dbReference type="PROSITE" id="PS50893">
    <property type="entry name" value="ABC_TRANSPORTER_2"/>
    <property type="match status" value="1"/>
</dbReference>
<keyword evidence="11 13" id="KW-1133">Transmembrane helix</keyword>
<feature type="transmembrane region" description="Helical" evidence="13">
    <location>
        <begin position="52"/>
        <end position="77"/>
    </location>
</feature>
<dbReference type="SUPFAM" id="SSF52540">
    <property type="entry name" value="P-loop containing nucleoside triphosphate hydrolases"/>
    <property type="match status" value="1"/>
</dbReference>
<dbReference type="InterPro" id="IPR003593">
    <property type="entry name" value="AAA+_ATPase"/>
</dbReference>
<keyword evidence="9" id="KW-0067">ATP-binding</keyword>
<proteinExistence type="inferred from homology"/>
<feature type="transmembrane region" description="Helical" evidence="13">
    <location>
        <begin position="191"/>
        <end position="213"/>
    </location>
</feature>
<dbReference type="GO" id="GO:0005524">
    <property type="term" value="F:ATP binding"/>
    <property type="evidence" value="ECO:0007669"/>
    <property type="project" value="UniProtKB-KW"/>
</dbReference>
<dbReference type="InterPro" id="IPR027417">
    <property type="entry name" value="P-loop_NTPase"/>
</dbReference>
<dbReference type="AlphaFoldDB" id="A0A0C3I9G5"/>
<keyword evidence="17" id="KW-1185">Reference proteome</keyword>
<dbReference type="CDD" id="cd06261">
    <property type="entry name" value="TM_PBP2"/>
    <property type="match status" value="1"/>
</dbReference>
<comment type="similarity">
    <text evidence="3">Belongs to the ABC transporter superfamily.</text>
</comment>
<dbReference type="PANTHER" id="PTHR43166">
    <property type="entry name" value="AMINO ACID IMPORT ATP-BINDING PROTEIN"/>
    <property type="match status" value="1"/>
</dbReference>
<evidence type="ECO:0000259" key="15">
    <source>
        <dbReference type="PROSITE" id="PS50928"/>
    </source>
</evidence>
<dbReference type="InterPro" id="IPR010065">
    <property type="entry name" value="AA_ABC_transptr_permease_3TM"/>
</dbReference>
<keyword evidence="5 13" id="KW-0813">Transport</keyword>
<dbReference type="SMART" id="SM00382">
    <property type="entry name" value="AAA"/>
    <property type="match status" value="1"/>
</dbReference>
<dbReference type="SUPFAM" id="SSF161098">
    <property type="entry name" value="MetI-like"/>
    <property type="match status" value="1"/>
</dbReference>
<evidence type="ECO:0000256" key="13">
    <source>
        <dbReference type="RuleBase" id="RU363032"/>
    </source>
</evidence>
<organism evidence="16 17">
    <name type="scientific">Vibrio mytili</name>
    <dbReference type="NCBI Taxonomy" id="50718"/>
    <lineage>
        <taxon>Bacteria</taxon>
        <taxon>Pseudomonadati</taxon>
        <taxon>Pseudomonadota</taxon>
        <taxon>Gammaproteobacteria</taxon>
        <taxon>Vibrionales</taxon>
        <taxon>Vibrionaceae</taxon>
        <taxon>Vibrio</taxon>
    </lineage>
</organism>
<evidence type="ECO:0000256" key="5">
    <source>
        <dbReference type="ARBA" id="ARBA00022448"/>
    </source>
</evidence>
<evidence type="ECO:0000256" key="10">
    <source>
        <dbReference type="ARBA" id="ARBA00022970"/>
    </source>
</evidence>
<dbReference type="STRING" id="50718.SU60_10945"/>
<protein>
    <submittedName>
        <fullName evidence="16">Amino acid ABC transporter ATPase</fullName>
    </submittedName>
</protein>
<dbReference type="Gene3D" id="1.10.3720.10">
    <property type="entry name" value="MetI-like"/>
    <property type="match status" value="1"/>
</dbReference>
<evidence type="ECO:0000256" key="2">
    <source>
        <dbReference type="ARBA" id="ARBA00004429"/>
    </source>
</evidence>
<feature type="transmembrane region" description="Helical" evidence="13">
    <location>
        <begin position="89"/>
        <end position="110"/>
    </location>
</feature>
<comment type="similarity">
    <text evidence="4">Belongs to the binding-protein-dependent transport system permease family. HisMQ subfamily.</text>
</comment>
<dbReference type="Gene3D" id="3.40.50.300">
    <property type="entry name" value="P-loop containing nucleotide triphosphate hydrolases"/>
    <property type="match status" value="1"/>
</dbReference>
<feature type="transmembrane region" description="Helical" evidence="13">
    <location>
        <begin position="20"/>
        <end position="45"/>
    </location>
</feature>
<keyword evidence="7 13" id="KW-0812">Transmembrane</keyword>
<feature type="domain" description="ABC transmembrane type-1" evidence="15">
    <location>
        <begin position="21"/>
        <end position="213"/>
    </location>
</feature>
<evidence type="ECO:0000313" key="17">
    <source>
        <dbReference type="Proteomes" id="UP000031977"/>
    </source>
</evidence>
<name>A0A0C3I9G5_9VIBR</name>
<sequence length="516" mass="57274">MQFDWSYFTSLFQNVDFWQASLLVIKLSVLTWICGNIFGVILALAKQSHIKLISVIASGYIWLFRSLPLIVLVILIYNVPLFLPESADWLSSPFISGLIALIVSESAYIAEIHRGGLLSVNKGQTEAGKALAISFSGIQKMIVIPQAFKIALPSLSNEFVTIVKLTSLVSVISLSEILMVGQRLYTQNFKVIETLLAVACYYVLIVTVFDWVIHRLEAWFDVTNKKTIAISESELSLATSHKDIIEKPPIEASAKNIIELAAVKKSYGSKEVLKGVSLRVKKGEVISIIGPSGSGKTTLIRTINGMEMLNDGTILFDDKAFLEPTSTGRPSKSYYQSIQKIGMVFQGFNLFPHKTVLENITMAPLYHNKGSEQSLKQLGLSLLNKVGLIEHAHKYPHQLSGGQQQRVAIARALAMKPDIMLFDEPTSALDPELVGDVLKVMEQLAKEGMTMIIVTHEMQFAFKVSDRVVFMEDGEIKAADQPKTLLQSNQPRLKKFLSNQQHALSQLEENNVPYCA</sequence>
<dbReference type="GO" id="GO:0016887">
    <property type="term" value="F:ATP hydrolysis activity"/>
    <property type="evidence" value="ECO:0007669"/>
    <property type="project" value="InterPro"/>
</dbReference>
<feature type="domain" description="ABC transporter" evidence="14">
    <location>
        <begin position="258"/>
        <end position="498"/>
    </location>
</feature>
<reference evidence="16 17" key="1">
    <citation type="submission" date="2015-01" db="EMBL/GenBank/DDBJ databases">
        <title>Draft genome of Vibrio mytili type strain CAIM 528.</title>
        <authorList>
            <person name="Gonzalez-Castillo A."/>
            <person name="Gomez-Gil B."/>
            <person name="Enciso-Ibarra J."/>
        </authorList>
    </citation>
    <scope>NUCLEOTIDE SEQUENCE [LARGE SCALE GENOMIC DNA]</scope>
    <source>
        <strain evidence="16 17">CAIM 528</strain>
    </source>
</reference>
<keyword evidence="6" id="KW-1003">Cell membrane</keyword>
<evidence type="ECO:0000256" key="4">
    <source>
        <dbReference type="ARBA" id="ARBA00010072"/>
    </source>
</evidence>
<dbReference type="Proteomes" id="UP000031977">
    <property type="component" value="Unassembled WGS sequence"/>
</dbReference>
<keyword evidence="8" id="KW-0547">Nucleotide-binding</keyword>